<evidence type="ECO:0000313" key="2">
    <source>
        <dbReference type="EMBL" id="MCL6270330.1"/>
    </source>
</evidence>
<dbReference type="EMBL" id="JAMFLX010000012">
    <property type="protein sequence ID" value="MCL6270330.1"/>
    <property type="molecule type" value="Genomic_DNA"/>
</dbReference>
<organism evidence="2 3">
    <name type="scientific">Parendozoicomonas callyspongiae</name>
    <dbReference type="NCBI Taxonomy" id="2942213"/>
    <lineage>
        <taxon>Bacteria</taxon>
        <taxon>Pseudomonadati</taxon>
        <taxon>Pseudomonadota</taxon>
        <taxon>Gammaproteobacteria</taxon>
        <taxon>Oceanospirillales</taxon>
        <taxon>Endozoicomonadaceae</taxon>
        <taxon>Parendozoicomonas</taxon>
    </lineage>
</organism>
<evidence type="ECO:0000256" key="1">
    <source>
        <dbReference type="SAM" id="MobiDB-lite"/>
    </source>
</evidence>
<accession>A0ABT0PG41</accession>
<protein>
    <recommendedName>
        <fullName evidence="4">Uracil-DNA glycosylase-like domain-containing protein</fullName>
    </recommendedName>
</protein>
<dbReference type="Gene3D" id="3.40.470.10">
    <property type="entry name" value="Uracil-DNA glycosylase-like domain"/>
    <property type="match status" value="1"/>
</dbReference>
<dbReference type="RefSeq" id="WP_249699522.1">
    <property type="nucleotide sequence ID" value="NZ_JAMFLX010000012.1"/>
</dbReference>
<evidence type="ECO:0008006" key="4">
    <source>
        <dbReference type="Google" id="ProtNLM"/>
    </source>
</evidence>
<proteinExistence type="predicted"/>
<feature type="compositionally biased region" description="Low complexity" evidence="1">
    <location>
        <begin position="117"/>
        <end position="127"/>
    </location>
</feature>
<dbReference type="InterPro" id="IPR036895">
    <property type="entry name" value="Uracil-DNA_glycosylase-like_sf"/>
</dbReference>
<dbReference type="Proteomes" id="UP001203338">
    <property type="component" value="Unassembled WGS sequence"/>
</dbReference>
<keyword evidence="3" id="KW-1185">Reference proteome</keyword>
<evidence type="ECO:0000313" key="3">
    <source>
        <dbReference type="Proteomes" id="UP001203338"/>
    </source>
</evidence>
<feature type="compositionally biased region" description="Basic and acidic residues" evidence="1">
    <location>
        <begin position="105"/>
        <end position="116"/>
    </location>
</feature>
<comment type="caution">
    <text evidence="2">The sequence shown here is derived from an EMBL/GenBank/DDBJ whole genome shotgun (WGS) entry which is preliminary data.</text>
</comment>
<feature type="region of interest" description="Disordered" evidence="1">
    <location>
        <begin position="45"/>
        <end position="127"/>
    </location>
</feature>
<name>A0ABT0PG41_9GAMM</name>
<reference evidence="2 3" key="1">
    <citation type="submission" date="2022-05" db="EMBL/GenBank/DDBJ databases">
        <authorList>
            <person name="Park J.-S."/>
        </authorList>
    </citation>
    <scope>NUCLEOTIDE SEQUENCE [LARGE SCALE GENOMIC DNA]</scope>
    <source>
        <strain evidence="2 3">2012CJ34-2</strain>
    </source>
</reference>
<dbReference type="SUPFAM" id="SSF52141">
    <property type="entry name" value="Uracil-DNA glycosylase-like"/>
    <property type="match status" value="1"/>
</dbReference>
<gene>
    <name evidence="2" type="ORF">M3P05_10400</name>
</gene>
<sequence>MRGAITERQRQDYLAAIGIQPWFPRFKLPNAQPSQVCNWEWRDEDFPSQPVGEIPPSQPAPRSDLQAGYSPQLHSPAAAKPFSTRSSKPLAPVPKESSDILVDLGEEKGKAAEPAKETTSSTVETPTEITPAEPFRIAAIDINEHCLAVADLPWSGLNQFTGYHERLLRNILLVLGIKPFETQRSGMFSWPITPEASQVDQRFAREALNGYLNNQFGLARRKTVLLFGRSSCHYLWDQSSEFEQCRGYQNRNNTHYALTCSLGEMMSLPDFKADAWQDLAPLKEHLKSQ</sequence>